<sequence>MLTLGEVHTGLLQNSSSLSLENTAQLLDFLVGQRVRRSERPIAYAVSPDQLTGIDCRLPTHTGSRTRGVGTVVSHAAVTGGHVLQGSTYTRLDRAASNRRLIWSHYLSRPGWVETIGKVDIRDVAQGFLGPTYQPQTLNLGAISARLIDAVQSSARLDRRPPFRTKRTRLRWAVLPAPDQSTEAHGKFRIESDTLRTLELTAPQEAVPALVEFCEDLALHDWLLTTLLSLIEFSLTGPGTRTQRIDRLRPAIDCLLHLWMPAARLDESVLPVWRDLEHRPGFTRQWQTSVTRIRDQVTLSTIALLEAPSR</sequence>
<name>A0ABQ4E8N8_9ACTN</name>
<dbReference type="EMBL" id="BONW01000033">
    <property type="protein sequence ID" value="GIG91092.1"/>
    <property type="molecule type" value="Genomic_DNA"/>
</dbReference>
<organism evidence="1 2">
    <name type="scientific">Plantactinospora endophytica</name>
    <dbReference type="NCBI Taxonomy" id="673535"/>
    <lineage>
        <taxon>Bacteria</taxon>
        <taxon>Bacillati</taxon>
        <taxon>Actinomycetota</taxon>
        <taxon>Actinomycetes</taxon>
        <taxon>Micromonosporales</taxon>
        <taxon>Micromonosporaceae</taxon>
        <taxon>Plantactinospora</taxon>
    </lineage>
</organism>
<accession>A0ABQ4E8N8</accession>
<dbReference type="Proteomes" id="UP000646749">
    <property type="component" value="Unassembled WGS sequence"/>
</dbReference>
<gene>
    <name evidence="1" type="ORF">Pen02_60280</name>
</gene>
<comment type="caution">
    <text evidence="1">The sequence shown here is derived from an EMBL/GenBank/DDBJ whole genome shotgun (WGS) entry which is preliminary data.</text>
</comment>
<evidence type="ECO:0000313" key="1">
    <source>
        <dbReference type="EMBL" id="GIG91092.1"/>
    </source>
</evidence>
<proteinExistence type="predicted"/>
<dbReference type="InterPro" id="IPR049749">
    <property type="entry name" value="SCO2521-like"/>
</dbReference>
<keyword evidence="2" id="KW-1185">Reference proteome</keyword>
<dbReference type="NCBIfam" id="NF040565">
    <property type="entry name" value="SCO2521_fam"/>
    <property type="match status" value="1"/>
</dbReference>
<dbReference type="RefSeq" id="WP_203869491.1">
    <property type="nucleotide sequence ID" value="NZ_BONW01000033.1"/>
</dbReference>
<protein>
    <submittedName>
        <fullName evidence="1">Uncharacterized protein</fullName>
    </submittedName>
</protein>
<reference evidence="1 2" key="1">
    <citation type="submission" date="2021-01" db="EMBL/GenBank/DDBJ databases">
        <title>Whole genome shotgun sequence of Plantactinospora endophytica NBRC 110450.</title>
        <authorList>
            <person name="Komaki H."/>
            <person name="Tamura T."/>
        </authorList>
    </citation>
    <scope>NUCLEOTIDE SEQUENCE [LARGE SCALE GENOMIC DNA]</scope>
    <source>
        <strain evidence="1 2">NBRC 110450</strain>
    </source>
</reference>
<evidence type="ECO:0000313" key="2">
    <source>
        <dbReference type="Proteomes" id="UP000646749"/>
    </source>
</evidence>